<proteinExistence type="predicted"/>
<protein>
    <submittedName>
        <fullName evidence="4">Putative capsid protein</fullName>
    </submittedName>
</protein>
<feature type="region of interest" description="Disordered" evidence="3">
    <location>
        <begin position="1"/>
        <end position="36"/>
    </location>
</feature>
<evidence type="ECO:0000256" key="2">
    <source>
        <dbReference type="ARBA" id="ARBA00022844"/>
    </source>
</evidence>
<dbReference type="GO" id="GO:0044423">
    <property type="term" value="C:virion component"/>
    <property type="evidence" value="ECO:0007669"/>
    <property type="project" value="UniProtKB-KW"/>
</dbReference>
<evidence type="ECO:0000313" key="4">
    <source>
        <dbReference type="EMBL" id="QLL27730.1"/>
    </source>
</evidence>
<evidence type="ECO:0000256" key="1">
    <source>
        <dbReference type="ARBA" id="ARBA00004328"/>
    </source>
</evidence>
<feature type="compositionally biased region" description="Basic and acidic residues" evidence="3">
    <location>
        <begin position="22"/>
        <end position="33"/>
    </location>
</feature>
<keyword evidence="2" id="KW-0946">Virion</keyword>
<accession>A0A7D6EVT5</accession>
<dbReference type="Gene3D" id="2.60.120.20">
    <property type="match status" value="1"/>
</dbReference>
<evidence type="ECO:0000256" key="3">
    <source>
        <dbReference type="SAM" id="MobiDB-lite"/>
    </source>
</evidence>
<dbReference type="InterPro" id="IPR005313">
    <property type="entry name" value="Peptidase_N2"/>
</dbReference>
<dbReference type="InterPro" id="IPR029053">
    <property type="entry name" value="Viral_coat"/>
</dbReference>
<name>A0A7D6EVT5_9TOMB</name>
<dbReference type="Pfam" id="PF03566">
    <property type="entry name" value="Peptidase_A21"/>
    <property type="match status" value="1"/>
</dbReference>
<comment type="subcellular location">
    <subcellularLocation>
        <location evidence="1">Virion</location>
    </subcellularLocation>
</comment>
<dbReference type="EMBL" id="MN609857">
    <property type="protein sequence ID" value="QLL27730.1"/>
    <property type="molecule type" value="Genomic_RNA"/>
</dbReference>
<sequence>MGRNKKTTNNKGNKGPAPKGANPDRRIIPRDPEYDSLNIRDTPLTARGARLVYNALGSTDAGRMWSLVALHPCGEYVSSCDGIPDESAASAVTPTYRAHTTITWNPDLFDKAPSPPTGFSYDVQIITPPFPEIDYLYRLRFGGTWSRWQAVKLPSFETGASGSSTTFSSLGMSKYRFMARGMTLYLDAPRLSDNGRYTAGQIAAPIQVLREDWTQASATDKVSGKLYGAGQTTVYSLFVPQDEDQLTLQDTLSCQWPARDGGYIPHRFVSPVQLYLQTGSDGVARIPLELDDGKVTNNFVPETFLRISDISGGISPESSQGFANLGITPTWVKAPGSSPIDPKLGIWGVSQPGNIHTGVSFFKAISGTASIQVKSRVYIEAEAAEKGSPAAPFAHKPPTLDRPALDIVTKVSQVQPHVFFARDNDFSSILASIGKILPSVMQWIQPYADKASETGLPFVSPLGRGLGAFTRGFGSAYKHFVG</sequence>
<reference evidence="4" key="1">
    <citation type="submission" date="2019-10" db="EMBL/GenBank/DDBJ databases">
        <title>The virome associated to Eryshiphales from vegetable crops in Italy.</title>
        <authorList>
            <person name="Chiapello M."/>
            <person name="Turina M."/>
        </authorList>
    </citation>
    <scope>NUCLEOTIDE SEQUENCE</scope>
    <source>
        <strain evidence="4">PM-A_DN20817</strain>
    </source>
</reference>
<organism evidence="4">
    <name type="scientific">Golovinomyces cichoracearum associated tombus-like virus 1</name>
    <dbReference type="NCBI Taxonomy" id="2754854"/>
    <lineage>
        <taxon>Viruses</taxon>
        <taxon>Riboviria</taxon>
        <taxon>Orthornavirae</taxon>
        <taxon>Kitrinoviricota</taxon>
        <taxon>Tolucaviricetes</taxon>
        <taxon>Tolivirales</taxon>
        <taxon>Tombusviridae</taxon>
        <taxon>Procedovirinae</taxon>
        <taxon>Tombusvirus</taxon>
    </lineage>
</organism>